<dbReference type="RefSeq" id="WP_157563929.1">
    <property type="nucleotide sequence ID" value="NZ_WPIK01000002.1"/>
</dbReference>
<dbReference type="InterPro" id="IPR036514">
    <property type="entry name" value="SGNH_hydro_sf"/>
</dbReference>
<sequence length="866" mass="98503">MKKLVFYTLLLLTTAVSAQIKTQGKNDGAFPTFYQQRSSLFRLLPQTKGDIIFLGNSITNGSEWDELFADPRIKNRGISGDVTAGVLNRLDEVTERKPAKIFLLIGINDLSAGTAPDTVAKNIFLIAKKVSGQTPTTQLYVQSLLPVNNTLNKFPTHVNKGEQIKRVNQLLRSNAALYHYTFVDLFPSFCNAEGKLDTLYTNDGLHQKGAGYMLWKHLVYPLVYDLQNKPSLIPLPQSLKWNEGYFQLYNCKTIVVKEASLQKEALRLQQKLLQKGLIVSIGRAAKNNEPFIELRLAKTDAPQLKEEAYHLEVSGQRVLLNANTAHGIFNGLQTLEQLMRDNTMIDACTITDWPAFAWRGYMVDVGRNFQSVDLLKQQIEIMGRYKLNIFHFHLTEDIAWRLAIKQYPQLTAAENMQRNKGEYYTEEELKDLILFCKERYITLIPEIDMPGHSAAFTRAFGISMQSDSGMVIVKNILKEVCETYDVPYIHIGADEVRISNKNFVPEVTAYIEKLGKKVIGWQPGGNFTNTTIRQMWMDDNGKIENNSEIRYIDSRHLYLNHMDPLESVVTIFNREIGNKQKGDSRALGGIICVWPDRRIENEADNLRTNPVYPAMLAFAERSWRGGGIPGWTAKIGSPGSENAKQFAEFEDRLMDQKQEYFRRLPFPYVAQASLNWKLYGPYENNGDLSKTFAPEDKNFSLNSATPVVQAVGGTIVLRHWWYPLISGVIEKPAENTTWYASTSIWSEDNHVQDFWIGFNNLSRSTATDSPKWGTWNDLQSEVWVNGKLIPPPHWKRGGQKGNSETPLTDEGYEYREPTKITLQKGWNQVLIKAPVGSFKGKDWQNPVKWMFTFITVPAGYLGWAAN</sequence>
<feature type="chain" id="PRO_5029700829" description="beta-N-acetylhexosaminidase" evidence="7">
    <location>
        <begin position="19"/>
        <end position="866"/>
    </location>
</feature>
<organism evidence="11 12">
    <name type="scientific">Mucilaginibacter arboris</name>
    <dbReference type="NCBI Taxonomy" id="2682090"/>
    <lineage>
        <taxon>Bacteria</taxon>
        <taxon>Pseudomonadati</taxon>
        <taxon>Bacteroidota</taxon>
        <taxon>Sphingobacteriia</taxon>
        <taxon>Sphingobacteriales</taxon>
        <taxon>Sphingobacteriaceae</taxon>
        <taxon>Mucilaginibacter</taxon>
    </lineage>
</organism>
<protein>
    <recommendedName>
        <fullName evidence="3">beta-N-acetylhexosaminidase</fullName>
        <ecNumber evidence="3">3.2.1.52</ecNumber>
    </recommendedName>
</protein>
<dbReference type="Pfam" id="PF02838">
    <property type="entry name" value="Glyco_hydro_20b"/>
    <property type="match status" value="1"/>
</dbReference>
<proteinExistence type="inferred from homology"/>
<feature type="signal peptide" evidence="7">
    <location>
        <begin position="1"/>
        <end position="18"/>
    </location>
</feature>
<keyword evidence="7" id="KW-0732">Signal</keyword>
<keyword evidence="12" id="KW-1185">Reference proteome</keyword>
<dbReference type="SUPFAM" id="SSF52266">
    <property type="entry name" value="SGNH hydrolase"/>
    <property type="match status" value="1"/>
</dbReference>
<feature type="active site" description="Proton donor" evidence="6">
    <location>
        <position position="495"/>
    </location>
</feature>
<evidence type="ECO:0000256" key="1">
    <source>
        <dbReference type="ARBA" id="ARBA00001231"/>
    </source>
</evidence>
<evidence type="ECO:0000313" key="11">
    <source>
        <dbReference type="EMBL" id="MVN20429.1"/>
    </source>
</evidence>
<name>A0A7K1SSZ1_9SPHI</name>
<reference evidence="11 12" key="1">
    <citation type="submission" date="2019-12" db="EMBL/GenBank/DDBJ databases">
        <title>Mucilaginibacter sp. HMF7410 genome sequencing and assembly.</title>
        <authorList>
            <person name="Kang H."/>
            <person name="Cha I."/>
            <person name="Kim H."/>
            <person name="Joh K."/>
        </authorList>
    </citation>
    <scope>NUCLEOTIDE SEQUENCE [LARGE SCALE GENOMIC DNA]</scope>
    <source>
        <strain evidence="11 12">HMF7410</strain>
    </source>
</reference>
<dbReference type="GO" id="GO:0016020">
    <property type="term" value="C:membrane"/>
    <property type="evidence" value="ECO:0007669"/>
    <property type="project" value="TreeGrafter"/>
</dbReference>
<dbReference type="InterPro" id="IPR025705">
    <property type="entry name" value="Beta_hexosaminidase_sua/sub"/>
</dbReference>
<dbReference type="Gene3D" id="3.20.20.80">
    <property type="entry name" value="Glycosidases"/>
    <property type="match status" value="1"/>
</dbReference>
<dbReference type="PRINTS" id="PR00738">
    <property type="entry name" value="GLHYDRLASE20"/>
</dbReference>
<evidence type="ECO:0000259" key="8">
    <source>
        <dbReference type="Pfam" id="PF00728"/>
    </source>
</evidence>
<dbReference type="EC" id="3.2.1.52" evidence="3"/>
<keyword evidence="4 11" id="KW-0378">Hydrolase</keyword>
<dbReference type="Pfam" id="PF00728">
    <property type="entry name" value="Glyco_hydro_20"/>
    <property type="match status" value="1"/>
</dbReference>
<dbReference type="InterPro" id="IPR015882">
    <property type="entry name" value="HEX_bac_N"/>
</dbReference>
<dbReference type="GO" id="GO:0016788">
    <property type="term" value="F:hydrolase activity, acting on ester bonds"/>
    <property type="evidence" value="ECO:0007669"/>
    <property type="project" value="UniProtKB-ARBA"/>
</dbReference>
<evidence type="ECO:0000256" key="4">
    <source>
        <dbReference type="ARBA" id="ARBA00022801"/>
    </source>
</evidence>
<feature type="domain" description="Beta-hexosaminidase bacterial type N-terminal" evidence="9">
    <location>
        <begin position="229"/>
        <end position="353"/>
    </location>
</feature>
<dbReference type="Pfam" id="PF13472">
    <property type="entry name" value="Lipase_GDSL_2"/>
    <property type="match status" value="1"/>
</dbReference>
<accession>A0A7K1SSZ1</accession>
<dbReference type="PANTHER" id="PTHR22600">
    <property type="entry name" value="BETA-HEXOSAMINIDASE"/>
    <property type="match status" value="1"/>
</dbReference>
<dbReference type="InterPro" id="IPR029018">
    <property type="entry name" value="Hex-like_dom2"/>
</dbReference>
<evidence type="ECO:0000256" key="7">
    <source>
        <dbReference type="SAM" id="SignalP"/>
    </source>
</evidence>
<dbReference type="AlphaFoldDB" id="A0A7K1SSZ1"/>
<dbReference type="InterPro" id="IPR013830">
    <property type="entry name" value="SGNH_hydro"/>
</dbReference>
<evidence type="ECO:0000256" key="3">
    <source>
        <dbReference type="ARBA" id="ARBA00012663"/>
    </source>
</evidence>
<evidence type="ECO:0000256" key="2">
    <source>
        <dbReference type="ARBA" id="ARBA00006285"/>
    </source>
</evidence>
<evidence type="ECO:0000259" key="9">
    <source>
        <dbReference type="Pfam" id="PF02838"/>
    </source>
</evidence>
<dbReference type="InterPro" id="IPR015883">
    <property type="entry name" value="Glyco_hydro_20_cat"/>
</dbReference>
<comment type="catalytic activity">
    <reaction evidence="1">
        <text>Hydrolysis of terminal non-reducing N-acetyl-D-hexosamine residues in N-acetyl-beta-D-hexosaminides.</text>
        <dbReference type="EC" id="3.2.1.52"/>
    </reaction>
</comment>
<dbReference type="GO" id="GO:0005975">
    <property type="term" value="P:carbohydrate metabolic process"/>
    <property type="evidence" value="ECO:0007669"/>
    <property type="project" value="InterPro"/>
</dbReference>
<feature type="domain" description="SGNH hydrolase-type esterase" evidence="10">
    <location>
        <begin position="53"/>
        <end position="212"/>
    </location>
</feature>
<keyword evidence="5" id="KW-0326">Glycosidase</keyword>
<evidence type="ECO:0000256" key="5">
    <source>
        <dbReference type="ARBA" id="ARBA00023295"/>
    </source>
</evidence>
<dbReference type="Gene3D" id="3.30.379.10">
    <property type="entry name" value="Chitobiase/beta-hexosaminidase domain 2-like"/>
    <property type="match status" value="1"/>
</dbReference>
<evidence type="ECO:0000259" key="10">
    <source>
        <dbReference type="Pfam" id="PF13472"/>
    </source>
</evidence>
<dbReference type="SUPFAM" id="SSF55545">
    <property type="entry name" value="beta-N-acetylhexosaminidase-like domain"/>
    <property type="match status" value="1"/>
</dbReference>
<dbReference type="SUPFAM" id="SSF51445">
    <property type="entry name" value="(Trans)glycosidases"/>
    <property type="match status" value="1"/>
</dbReference>
<comment type="similarity">
    <text evidence="2">Belongs to the glycosyl hydrolase 20 family.</text>
</comment>
<dbReference type="PANTHER" id="PTHR22600:SF57">
    <property type="entry name" value="BETA-N-ACETYLHEXOSAMINIDASE"/>
    <property type="match status" value="1"/>
</dbReference>
<dbReference type="Proteomes" id="UP000462014">
    <property type="component" value="Unassembled WGS sequence"/>
</dbReference>
<dbReference type="GO" id="GO:0030203">
    <property type="term" value="P:glycosaminoglycan metabolic process"/>
    <property type="evidence" value="ECO:0007669"/>
    <property type="project" value="TreeGrafter"/>
</dbReference>
<gene>
    <name evidence="11" type="ORF">GO621_02635</name>
</gene>
<dbReference type="EMBL" id="WPIK01000002">
    <property type="protein sequence ID" value="MVN20429.1"/>
    <property type="molecule type" value="Genomic_DNA"/>
</dbReference>
<dbReference type="InterPro" id="IPR017853">
    <property type="entry name" value="GH"/>
</dbReference>
<evidence type="ECO:0000256" key="6">
    <source>
        <dbReference type="PIRSR" id="PIRSR625705-1"/>
    </source>
</evidence>
<feature type="domain" description="Glycoside hydrolase family 20 catalytic" evidence="8">
    <location>
        <begin position="356"/>
        <end position="459"/>
    </location>
</feature>
<dbReference type="GO" id="GO:0004563">
    <property type="term" value="F:beta-N-acetylhexosaminidase activity"/>
    <property type="evidence" value="ECO:0007669"/>
    <property type="project" value="UniProtKB-EC"/>
</dbReference>
<dbReference type="Gene3D" id="3.40.50.1110">
    <property type="entry name" value="SGNH hydrolase"/>
    <property type="match status" value="1"/>
</dbReference>
<evidence type="ECO:0000313" key="12">
    <source>
        <dbReference type="Proteomes" id="UP000462014"/>
    </source>
</evidence>
<comment type="caution">
    <text evidence="11">The sequence shown here is derived from an EMBL/GenBank/DDBJ whole genome shotgun (WGS) entry which is preliminary data.</text>
</comment>